<reference evidence="2" key="1">
    <citation type="submission" date="2012-01" db="EMBL/GenBank/DDBJ databases">
        <title>The Genome Sequence of Treponema denticola H1-T.</title>
        <authorList>
            <consortium name="The Broad Institute Genome Sequencing Platform"/>
            <person name="Earl A."/>
            <person name="Ward D."/>
            <person name="Feldgarden M."/>
            <person name="Gevers D."/>
            <person name="Blanton J.M."/>
            <person name="Fenno C.J."/>
            <person name="Baranova O.V."/>
            <person name="Mathney J."/>
            <person name="Dewhirst F.E."/>
            <person name="Izard J."/>
            <person name="Young S.K."/>
            <person name="Zeng Q."/>
            <person name="Gargeya S."/>
            <person name="Fitzgerald M."/>
            <person name="Haas B."/>
            <person name="Abouelleil A."/>
            <person name="Alvarado L."/>
            <person name="Arachchi H.M."/>
            <person name="Berlin A."/>
            <person name="Chapman S.B."/>
            <person name="Gearin G."/>
            <person name="Goldberg J."/>
            <person name="Griggs A."/>
            <person name="Gujja S."/>
            <person name="Hansen M."/>
            <person name="Heiman D."/>
            <person name="Howarth C."/>
            <person name="Larimer J."/>
            <person name="Lui A."/>
            <person name="MacDonald P.J.P."/>
            <person name="McCowen C."/>
            <person name="Montmayeur A."/>
            <person name="Murphy C."/>
            <person name="Neiman D."/>
            <person name="Pearson M."/>
            <person name="Priest M."/>
            <person name="Roberts A."/>
            <person name="Saif S."/>
            <person name="Shea T."/>
            <person name="Sisk P."/>
            <person name="Stolte C."/>
            <person name="Sykes S."/>
            <person name="Wortman J."/>
            <person name="Nusbaum C."/>
            <person name="Birren B."/>
        </authorList>
    </citation>
    <scope>NUCLEOTIDE SEQUENCE [LARGE SCALE GENOMIC DNA]</scope>
    <source>
        <strain evidence="2">H1-T</strain>
    </source>
</reference>
<dbReference type="PATRIC" id="fig|999431.4.peg.2545"/>
<feature type="compositionally biased region" description="Low complexity" evidence="1">
    <location>
        <begin position="54"/>
        <end position="66"/>
    </location>
</feature>
<dbReference type="HOGENOM" id="CLU_1634644_0_0_12"/>
<evidence type="ECO:0000256" key="1">
    <source>
        <dbReference type="SAM" id="MobiDB-lite"/>
    </source>
</evidence>
<sequence length="142" mass="16185">MTEKHTDNSKYKHSHPKNAKSEAKYLTRSSVPDTIFSNKQQATSNKQQATSNKQQATSGQSGISAQSAQCTQNTHKFLQLITRTGQKHCLRAFFTLHRLRKPQRPQRTQRIIKECLTKPLLKHLASLACSAVKLKNIRRTRC</sequence>
<protein>
    <submittedName>
        <fullName evidence="2">Uncharacterized protein</fullName>
    </submittedName>
</protein>
<name>M2BF82_TREDN</name>
<proteinExistence type="predicted"/>
<comment type="caution">
    <text evidence="2">The sequence shown here is derived from an EMBL/GenBank/DDBJ whole genome shotgun (WGS) entry which is preliminary data.</text>
</comment>
<feature type="region of interest" description="Disordered" evidence="1">
    <location>
        <begin position="1"/>
        <end position="66"/>
    </location>
</feature>
<gene>
    <name evidence="2" type="ORF">HMPREF9725_02460</name>
</gene>
<feature type="compositionally biased region" description="Polar residues" evidence="1">
    <location>
        <begin position="27"/>
        <end position="53"/>
    </location>
</feature>
<dbReference type="EMBL" id="AGDW01000025">
    <property type="protein sequence ID" value="EMB28030.1"/>
    <property type="molecule type" value="Genomic_DNA"/>
</dbReference>
<accession>M2BF82</accession>
<evidence type="ECO:0000313" key="2">
    <source>
        <dbReference type="EMBL" id="EMB28030.1"/>
    </source>
</evidence>
<dbReference type="AlphaFoldDB" id="M2BF82"/>
<organism evidence="2">
    <name type="scientific">Treponema denticola H1-T</name>
    <dbReference type="NCBI Taxonomy" id="999431"/>
    <lineage>
        <taxon>Bacteria</taxon>
        <taxon>Pseudomonadati</taxon>
        <taxon>Spirochaetota</taxon>
        <taxon>Spirochaetia</taxon>
        <taxon>Spirochaetales</taxon>
        <taxon>Treponemataceae</taxon>
        <taxon>Treponema</taxon>
    </lineage>
</organism>
<dbReference type="Proteomes" id="UP000011708">
    <property type="component" value="Chromosome"/>
</dbReference>
<feature type="compositionally biased region" description="Basic and acidic residues" evidence="1">
    <location>
        <begin position="1"/>
        <end position="10"/>
    </location>
</feature>